<feature type="region of interest" description="Disordered" evidence="1">
    <location>
        <begin position="1"/>
        <end position="45"/>
    </location>
</feature>
<feature type="compositionally biased region" description="Low complexity" evidence="1">
    <location>
        <begin position="242"/>
        <end position="258"/>
    </location>
</feature>
<feature type="compositionally biased region" description="Pro residues" evidence="1">
    <location>
        <begin position="14"/>
        <end position="26"/>
    </location>
</feature>
<keyword evidence="4" id="KW-1185">Reference proteome</keyword>
<keyword evidence="2" id="KW-0472">Membrane</keyword>
<gene>
    <name evidence="3" type="ORF">BDV96DRAFT_376379</name>
</gene>
<evidence type="ECO:0000313" key="4">
    <source>
        <dbReference type="Proteomes" id="UP000799770"/>
    </source>
</evidence>
<sequence>MSQKVTVVNDEVPPITPPAPSPPSPPQSQHTQASTRQPNTPREAVRTHRKPLLSCFFTLKEQYSTKARLAAIGLVLGLVSLLIAIITLAPSFKGTQYGKLSVKYAQESIALDAWQANATFRAWCQDEEDDARTLSSACEDVLRRPLPPPPPHTRRALMRTLIKNTHLLWHGGRRVVDRSISYIRILGRFVITGFLGLCLWKYSKRPLGRMIRAVVQVGHENDLLPFFLRREYRETVDRTNATLPRTVSTPPRSSTTTSAHQMNTSSTDLSSFQSSNSELRRRDPPQKQQPVARKPLPPAMQEYLAKVYSTNHPLEKDKIETRTSAREDSFAYYGKSKKNGFSPLSARDHKKKMQIRRPTNFSTLAAEILSEQEFKINIMDGSGRMSHGQAQLHHKDRKHHND</sequence>
<reference evidence="3" key="1">
    <citation type="journal article" date="2020" name="Stud. Mycol.">
        <title>101 Dothideomycetes genomes: a test case for predicting lifestyles and emergence of pathogens.</title>
        <authorList>
            <person name="Haridas S."/>
            <person name="Albert R."/>
            <person name="Binder M."/>
            <person name="Bloem J."/>
            <person name="Labutti K."/>
            <person name="Salamov A."/>
            <person name="Andreopoulos B."/>
            <person name="Baker S."/>
            <person name="Barry K."/>
            <person name="Bills G."/>
            <person name="Bluhm B."/>
            <person name="Cannon C."/>
            <person name="Castanera R."/>
            <person name="Culley D."/>
            <person name="Daum C."/>
            <person name="Ezra D."/>
            <person name="Gonzalez J."/>
            <person name="Henrissat B."/>
            <person name="Kuo A."/>
            <person name="Liang C."/>
            <person name="Lipzen A."/>
            <person name="Lutzoni F."/>
            <person name="Magnuson J."/>
            <person name="Mondo S."/>
            <person name="Nolan M."/>
            <person name="Ohm R."/>
            <person name="Pangilinan J."/>
            <person name="Park H.-J."/>
            <person name="Ramirez L."/>
            <person name="Alfaro M."/>
            <person name="Sun H."/>
            <person name="Tritt A."/>
            <person name="Yoshinaga Y."/>
            <person name="Zwiers L.-H."/>
            <person name="Turgeon B."/>
            <person name="Goodwin S."/>
            <person name="Spatafora J."/>
            <person name="Crous P."/>
            <person name="Grigoriev I."/>
        </authorList>
    </citation>
    <scope>NUCLEOTIDE SEQUENCE</scope>
    <source>
        <strain evidence="3">CBS 627.86</strain>
    </source>
</reference>
<dbReference type="Proteomes" id="UP000799770">
    <property type="component" value="Unassembled WGS sequence"/>
</dbReference>
<feature type="region of interest" description="Disordered" evidence="1">
    <location>
        <begin position="239"/>
        <end position="298"/>
    </location>
</feature>
<keyword evidence="2" id="KW-0812">Transmembrane</keyword>
<accession>A0A6A5YGN7</accession>
<proteinExistence type="predicted"/>
<feature type="transmembrane region" description="Helical" evidence="2">
    <location>
        <begin position="182"/>
        <end position="202"/>
    </location>
</feature>
<dbReference type="AlphaFoldDB" id="A0A6A5YGN7"/>
<evidence type="ECO:0000256" key="1">
    <source>
        <dbReference type="SAM" id="MobiDB-lite"/>
    </source>
</evidence>
<evidence type="ECO:0000256" key="2">
    <source>
        <dbReference type="SAM" id="Phobius"/>
    </source>
</evidence>
<protein>
    <recommendedName>
        <fullName evidence="5">Transmembrane protein</fullName>
    </recommendedName>
</protein>
<dbReference type="EMBL" id="ML977383">
    <property type="protein sequence ID" value="KAF2105361.1"/>
    <property type="molecule type" value="Genomic_DNA"/>
</dbReference>
<evidence type="ECO:0000313" key="3">
    <source>
        <dbReference type="EMBL" id="KAF2105361.1"/>
    </source>
</evidence>
<feature type="transmembrane region" description="Helical" evidence="2">
    <location>
        <begin position="69"/>
        <end position="92"/>
    </location>
</feature>
<feature type="region of interest" description="Disordered" evidence="1">
    <location>
        <begin position="381"/>
        <end position="402"/>
    </location>
</feature>
<name>A0A6A5YGN7_9PLEO</name>
<keyword evidence="2" id="KW-1133">Transmembrane helix</keyword>
<feature type="compositionally biased region" description="Basic residues" evidence="1">
    <location>
        <begin position="392"/>
        <end position="402"/>
    </location>
</feature>
<evidence type="ECO:0008006" key="5">
    <source>
        <dbReference type="Google" id="ProtNLM"/>
    </source>
</evidence>
<feature type="compositionally biased region" description="Low complexity" evidence="1">
    <location>
        <begin position="265"/>
        <end position="277"/>
    </location>
</feature>
<organism evidence="3 4">
    <name type="scientific">Lophiotrema nucula</name>
    <dbReference type="NCBI Taxonomy" id="690887"/>
    <lineage>
        <taxon>Eukaryota</taxon>
        <taxon>Fungi</taxon>
        <taxon>Dikarya</taxon>
        <taxon>Ascomycota</taxon>
        <taxon>Pezizomycotina</taxon>
        <taxon>Dothideomycetes</taxon>
        <taxon>Pleosporomycetidae</taxon>
        <taxon>Pleosporales</taxon>
        <taxon>Lophiotremataceae</taxon>
        <taxon>Lophiotrema</taxon>
    </lineage>
</organism>